<dbReference type="GO" id="GO:0005886">
    <property type="term" value="C:plasma membrane"/>
    <property type="evidence" value="ECO:0007669"/>
    <property type="project" value="UniProtKB-SubCell"/>
</dbReference>
<dbReference type="SUPFAM" id="SSF53822">
    <property type="entry name" value="Periplasmic binding protein-like I"/>
    <property type="match status" value="1"/>
</dbReference>
<organism evidence="14 15">
    <name type="scientific">Desmophyllum pertusum</name>
    <dbReference type="NCBI Taxonomy" id="174260"/>
    <lineage>
        <taxon>Eukaryota</taxon>
        <taxon>Metazoa</taxon>
        <taxon>Cnidaria</taxon>
        <taxon>Anthozoa</taxon>
        <taxon>Hexacorallia</taxon>
        <taxon>Scleractinia</taxon>
        <taxon>Caryophylliina</taxon>
        <taxon>Caryophylliidae</taxon>
        <taxon>Desmophyllum</taxon>
    </lineage>
</organism>
<feature type="transmembrane region" description="Helical" evidence="11">
    <location>
        <begin position="648"/>
        <end position="669"/>
    </location>
</feature>
<dbReference type="InterPro" id="IPR050726">
    <property type="entry name" value="mGluR"/>
</dbReference>
<dbReference type="Pfam" id="PF01094">
    <property type="entry name" value="ANF_receptor"/>
    <property type="match status" value="1"/>
</dbReference>
<keyword evidence="2" id="KW-1003">Cell membrane</keyword>
<dbReference type="Gene3D" id="2.10.50.30">
    <property type="entry name" value="GPCR, family 3, nine cysteines domain"/>
    <property type="match status" value="1"/>
</dbReference>
<comment type="subcellular location">
    <subcellularLocation>
        <location evidence="1">Cell membrane</location>
        <topology evidence="1">Multi-pass membrane protein</topology>
    </subcellularLocation>
</comment>
<evidence type="ECO:0000256" key="12">
    <source>
        <dbReference type="SAM" id="SignalP"/>
    </source>
</evidence>
<dbReference type="Pfam" id="PF00003">
    <property type="entry name" value="7tm_3"/>
    <property type="match status" value="1"/>
</dbReference>
<keyword evidence="12" id="KW-0732">Signal</keyword>
<dbReference type="InterPro" id="IPR028082">
    <property type="entry name" value="Peripla_BP_I"/>
</dbReference>
<proteinExistence type="predicted"/>
<evidence type="ECO:0000256" key="8">
    <source>
        <dbReference type="ARBA" id="ARBA00023180"/>
    </source>
</evidence>
<evidence type="ECO:0000256" key="3">
    <source>
        <dbReference type="ARBA" id="ARBA00022692"/>
    </source>
</evidence>
<dbReference type="InterPro" id="IPR001828">
    <property type="entry name" value="ANF_lig-bd_rcpt"/>
</dbReference>
<evidence type="ECO:0000256" key="2">
    <source>
        <dbReference type="ARBA" id="ARBA00022475"/>
    </source>
</evidence>
<evidence type="ECO:0000256" key="6">
    <source>
        <dbReference type="ARBA" id="ARBA00023136"/>
    </source>
</evidence>
<evidence type="ECO:0000256" key="4">
    <source>
        <dbReference type="ARBA" id="ARBA00022989"/>
    </source>
</evidence>
<dbReference type="InterPro" id="IPR038550">
    <property type="entry name" value="GPCR_3_9-Cys_sf"/>
</dbReference>
<keyword evidence="3 11" id="KW-0812">Transmembrane</keyword>
<keyword evidence="8" id="KW-0325">Glycoprotein</keyword>
<feature type="transmembrane region" description="Helical" evidence="11">
    <location>
        <begin position="690"/>
        <end position="711"/>
    </location>
</feature>
<feature type="transmembrane region" description="Helical" evidence="11">
    <location>
        <begin position="615"/>
        <end position="636"/>
    </location>
</feature>
<dbReference type="Proteomes" id="UP001163046">
    <property type="component" value="Unassembled WGS sequence"/>
</dbReference>
<evidence type="ECO:0000313" key="14">
    <source>
        <dbReference type="EMBL" id="KAJ7375247.1"/>
    </source>
</evidence>
<feature type="transmembrane region" description="Helical" evidence="11">
    <location>
        <begin position="580"/>
        <end position="603"/>
    </location>
</feature>
<keyword evidence="7" id="KW-0675">Receptor</keyword>
<evidence type="ECO:0000256" key="7">
    <source>
        <dbReference type="ARBA" id="ARBA00023170"/>
    </source>
</evidence>
<evidence type="ECO:0000256" key="9">
    <source>
        <dbReference type="ARBA" id="ARBA00023224"/>
    </source>
</evidence>
<feature type="signal peptide" evidence="12">
    <location>
        <begin position="1"/>
        <end position="29"/>
    </location>
</feature>
<feature type="domain" description="G-protein coupled receptors family 3 profile" evidence="13">
    <location>
        <begin position="590"/>
        <end position="827"/>
    </location>
</feature>
<evidence type="ECO:0000256" key="11">
    <source>
        <dbReference type="SAM" id="Phobius"/>
    </source>
</evidence>
<dbReference type="PRINTS" id="PR00248">
    <property type="entry name" value="GPCRMGR"/>
</dbReference>
<feature type="transmembrane region" description="Helical" evidence="11">
    <location>
        <begin position="768"/>
        <end position="787"/>
    </location>
</feature>
<dbReference type="GO" id="GO:0004930">
    <property type="term" value="F:G protein-coupled receptor activity"/>
    <property type="evidence" value="ECO:0007669"/>
    <property type="project" value="UniProtKB-KW"/>
</dbReference>
<name>A0A9W9Z571_9CNID</name>
<feature type="chain" id="PRO_5040874270" description="G-protein coupled receptors family 3 profile domain-containing protein" evidence="12">
    <location>
        <begin position="30"/>
        <end position="892"/>
    </location>
</feature>
<evidence type="ECO:0000256" key="5">
    <source>
        <dbReference type="ARBA" id="ARBA00023040"/>
    </source>
</evidence>
<dbReference type="FunFam" id="3.40.50.2300:FF:000145">
    <property type="entry name" value="Glutamate receptor, metabotropic"/>
    <property type="match status" value="1"/>
</dbReference>
<dbReference type="EMBL" id="MU826826">
    <property type="protein sequence ID" value="KAJ7375247.1"/>
    <property type="molecule type" value="Genomic_DNA"/>
</dbReference>
<keyword evidence="6 11" id="KW-0472">Membrane</keyword>
<keyword evidence="5" id="KW-0297">G-protein coupled receptor</keyword>
<dbReference type="InterPro" id="IPR017978">
    <property type="entry name" value="GPCR_3_C"/>
</dbReference>
<dbReference type="InterPro" id="IPR000337">
    <property type="entry name" value="GPCR_3"/>
</dbReference>
<evidence type="ECO:0000256" key="1">
    <source>
        <dbReference type="ARBA" id="ARBA00004651"/>
    </source>
</evidence>
<reference evidence="14" key="1">
    <citation type="submission" date="2023-01" db="EMBL/GenBank/DDBJ databases">
        <title>Genome assembly of the deep-sea coral Lophelia pertusa.</title>
        <authorList>
            <person name="Herrera S."/>
            <person name="Cordes E."/>
        </authorList>
    </citation>
    <scope>NUCLEOTIDE SEQUENCE</scope>
    <source>
        <strain evidence="14">USNM1676648</strain>
        <tissue evidence="14">Polyp</tissue>
    </source>
</reference>
<protein>
    <recommendedName>
        <fullName evidence="13">G-protein coupled receptors family 3 profile domain-containing protein</fullName>
    </recommendedName>
</protein>
<feature type="transmembrane region" description="Helical" evidence="11">
    <location>
        <begin position="731"/>
        <end position="756"/>
    </location>
</feature>
<feature type="compositionally biased region" description="Polar residues" evidence="10">
    <location>
        <begin position="874"/>
        <end position="892"/>
    </location>
</feature>
<evidence type="ECO:0000313" key="15">
    <source>
        <dbReference type="Proteomes" id="UP001163046"/>
    </source>
</evidence>
<accession>A0A9W9Z571</accession>
<comment type="caution">
    <text evidence="14">The sequence shown here is derived from an EMBL/GenBank/DDBJ whole genome shotgun (WGS) entry which is preliminary data.</text>
</comment>
<dbReference type="Gene3D" id="3.40.50.2300">
    <property type="match status" value="2"/>
</dbReference>
<feature type="region of interest" description="Disordered" evidence="10">
    <location>
        <begin position="872"/>
        <end position="892"/>
    </location>
</feature>
<dbReference type="AlphaFoldDB" id="A0A9W9Z571"/>
<evidence type="ECO:0000259" key="13">
    <source>
        <dbReference type="PROSITE" id="PS50259"/>
    </source>
</evidence>
<keyword evidence="15" id="KW-1185">Reference proteome</keyword>
<keyword evidence="4 11" id="KW-1133">Transmembrane helix</keyword>
<evidence type="ECO:0000256" key="10">
    <source>
        <dbReference type="SAM" id="MobiDB-lite"/>
    </source>
</evidence>
<dbReference type="OrthoDB" id="5970354at2759"/>
<gene>
    <name evidence="14" type="ORF">OS493_001992</name>
</gene>
<dbReference type="PROSITE" id="PS50259">
    <property type="entry name" value="G_PROTEIN_RECEP_F3_4"/>
    <property type="match status" value="1"/>
</dbReference>
<sequence>MKFGSNILITTLLVYVVLWQIHLSNNVLGIPGIQQLKMDGDIILGGLFPVHRKSKVTENACGEIDPQPGFQYLVAMLFALQQINNSTRLLPNITLGAEIYDTCRSQTIGADRAKDIIKYTLLDNTQPLVGVIGPFTSDVSIAVANLLRVFEIPQISYGSSSAELSNKELYGNFFRTVPPDTFQAQALVDVIRHYGWTYVYTINSNDNYGKKGMKLFHKIARKAGICIAKAASLPSLPTETNYKSALQTVTRHKLGNSHVIVLYTSQADSAGLLRAAKESGINDLTWLGSSGWSNRVDVTEGKEEIASGSLTVGHHEGIVNGFLDFLTNLDRNLGGTMIGNLRNTWFEEALKSVLKCTTASPRSPSVRVCKSNASIPRDIELAPIRVVVNAVYAMAQALSDMQRELCPEQTGICERMKNTLKATSLISYLKNVTFSDAAFISSVKFNENQEIDGDYSIMNFQQRKHGEWKYVHVGYWRSLRNSSEEKISELNINDSLVSWGNARKRPPRSYCSEPCSLKQIQKHKTVNPKCCWDCKHCGSNEVIVNNTCRACNVGYKPDASLARCLKLDLSFPEWTDPMSASLGVGTGVWVFVAIGTFVFYVINRNHNVIKAAGKELSFIIFIGIILCFVSSLISLAKPTDIVCILRRYIGSTCFTMCYAPLLMKTNRIYRIFTHARHSAARPSLIKPMSQVLISMGLVAVQLIITTVWTLSDPPKAIVEYPSLEKASLVCTVSIVSLAVNMCYNLLLMFLCTVFAFKTRSFPRNFNEAKHIGITMYITCSFWIIFMPTYFNIKTSAWKDYMYCSLFVLAGSVNLVGLLLPKVAIIILTKASTETVHVSDESYGERNESNMAYSSRLNKVVDLDSALSKVKAQASIANQPEAGSSKSTDSIRN</sequence>
<dbReference type="CDD" id="cd06362">
    <property type="entry name" value="PBP1_mGluR"/>
    <property type="match status" value="1"/>
</dbReference>
<dbReference type="PANTHER" id="PTHR24060">
    <property type="entry name" value="METABOTROPIC GLUTAMATE RECEPTOR"/>
    <property type="match status" value="1"/>
</dbReference>
<feature type="transmembrane region" description="Helical" evidence="11">
    <location>
        <begin position="799"/>
        <end position="819"/>
    </location>
</feature>
<keyword evidence="9" id="KW-0807">Transducer</keyword>